<evidence type="ECO:0000313" key="2">
    <source>
        <dbReference type="Proteomes" id="UP000069850"/>
    </source>
</evidence>
<dbReference type="OMA" id="GSWPEDI"/>
<keyword evidence="1" id="KW-0560">Oxidoreductase</keyword>
<dbReference type="Gene3D" id="3.40.50.700">
    <property type="entry name" value="NADH:ubiquinone oxidoreductase-like, 20kDa subunit"/>
    <property type="match status" value="1"/>
</dbReference>
<dbReference type="RefSeq" id="WP_014867731.1">
    <property type="nucleotide sequence ID" value="NZ_DAIMMY010000022.1"/>
</dbReference>
<dbReference type="PANTHER" id="PTHR42845:SF2">
    <property type="entry name" value="F420-NON-REDUCING HYDROGENASE VHU SUBUNIT G"/>
    <property type="match status" value="1"/>
</dbReference>
<dbReference type="PANTHER" id="PTHR42845">
    <property type="entry name" value="COENZYME F420-REDUCING HYDROGENASE, GAMMA SUBUNIT"/>
    <property type="match status" value="1"/>
</dbReference>
<dbReference type="Proteomes" id="UP000069850">
    <property type="component" value="Chromosome 1"/>
</dbReference>
<dbReference type="InterPro" id="IPR006137">
    <property type="entry name" value="NADH_UbQ_OxRdtase-like_20kDa"/>
</dbReference>
<organism evidence="1 2">
    <name type="scientific">Methanoculleus bourgensis</name>
    <dbReference type="NCBI Taxonomy" id="83986"/>
    <lineage>
        <taxon>Archaea</taxon>
        <taxon>Methanobacteriati</taxon>
        <taxon>Methanobacteriota</taxon>
        <taxon>Stenosarchaea group</taxon>
        <taxon>Methanomicrobia</taxon>
        <taxon>Methanomicrobiales</taxon>
        <taxon>Methanomicrobiaceae</taxon>
        <taxon>Methanoculleus</taxon>
    </lineage>
</organism>
<gene>
    <name evidence="1" type="primary">vhcG</name>
    <name evidence="1" type="ORF">MMAB1_2367</name>
</gene>
<protein>
    <submittedName>
        <fullName evidence="1">NADH ubiquinone oxidoreductase 20 kDa subunit</fullName>
        <ecNumber evidence="1">1.12.-.-</ecNumber>
    </submittedName>
</protein>
<proteinExistence type="predicted"/>
<evidence type="ECO:0000313" key="1">
    <source>
        <dbReference type="EMBL" id="CVK33580.1"/>
    </source>
</evidence>
<dbReference type="InterPro" id="IPR037024">
    <property type="entry name" value="NiFe_Hase_small_N_sf"/>
</dbReference>
<sequence length="306" mass="33997">MMKIAIEELAGCSGCTIAVLDLHEMLLDVIEEAEIVYSPVIMDTKEPPEGIDIAFVTGAVRNEENHERLIRLRKRAKTLVALGTCACYGGISGLSMLSSNEDLFQCVYREVETAKPDGVIPTDVPPFLYRAFAVGDLAKIDYYITGCPPKEAFLKKIIPAMIAGDTLELSRKSVCAECDRIMGPVENWSLSRRHEGVPDREHCLLGQGYLCLGSVTFGRCGAACPKNNIPCHGCNGPSLDILREPCRDIYNMMVRRISDLTDKPEKEVEKELYDVAHTMYAFTIGSLIMEDKETSKIRDLVKERGR</sequence>
<dbReference type="GO" id="GO:0016491">
    <property type="term" value="F:oxidoreductase activity"/>
    <property type="evidence" value="ECO:0007669"/>
    <property type="project" value="UniProtKB-KW"/>
</dbReference>
<dbReference type="InterPro" id="IPR051349">
    <property type="entry name" value="Hydrogenase_assoc-protein"/>
</dbReference>
<dbReference type="AlphaFoldDB" id="A0A0X3BP10"/>
<dbReference type="GeneID" id="13353565"/>
<dbReference type="GeneID" id="27138031"/>
<dbReference type="EC" id="1.12.-.-" evidence="1"/>
<reference evidence="1 2" key="1">
    <citation type="submission" date="2016-01" db="EMBL/GenBank/DDBJ databases">
        <authorList>
            <person name="Manzoor S."/>
        </authorList>
    </citation>
    <scope>NUCLEOTIDE SEQUENCE [LARGE SCALE GENOMIC DNA]</scope>
    <source>
        <strain evidence="1">Methanoculleus sp MAB1</strain>
    </source>
</reference>
<dbReference type="EMBL" id="LT158599">
    <property type="protein sequence ID" value="CVK33580.1"/>
    <property type="molecule type" value="Genomic_DNA"/>
</dbReference>
<dbReference type="SUPFAM" id="SSF56770">
    <property type="entry name" value="HydA/Nqo6-like"/>
    <property type="match status" value="1"/>
</dbReference>
<dbReference type="Pfam" id="PF01058">
    <property type="entry name" value="Oxidored_q6"/>
    <property type="match status" value="1"/>
</dbReference>
<dbReference type="KEGG" id="mema:MMAB1_2367"/>
<dbReference type="GO" id="GO:0051536">
    <property type="term" value="F:iron-sulfur cluster binding"/>
    <property type="evidence" value="ECO:0007669"/>
    <property type="project" value="InterPro"/>
</dbReference>
<accession>A0A0X3BP10</accession>
<keyword evidence="1" id="KW-0830">Ubiquinone</keyword>
<name>A0A0X3BP10_9EURY</name>